<protein>
    <submittedName>
        <fullName evidence="1">Uncharacterized protein</fullName>
    </submittedName>
</protein>
<dbReference type="EMBL" id="FMBC01000005">
    <property type="protein sequence ID" value="SCB98094.1"/>
    <property type="molecule type" value="Genomic_DNA"/>
</dbReference>
<dbReference type="AlphaFoldDB" id="A0A1C4AU43"/>
<evidence type="ECO:0000313" key="1">
    <source>
        <dbReference type="EMBL" id="SCB98094.1"/>
    </source>
</evidence>
<dbReference type="Proteomes" id="UP000198515">
    <property type="component" value="Unassembled WGS sequence"/>
</dbReference>
<proteinExistence type="predicted"/>
<gene>
    <name evidence="1" type="ORF">GA0061070_1005113</name>
</gene>
<evidence type="ECO:0000313" key="2">
    <source>
        <dbReference type="Proteomes" id="UP000198515"/>
    </source>
</evidence>
<organism evidence="1 2">
    <name type="scientific">Kosakonia oryziphila</name>
    <dbReference type="NCBI Taxonomy" id="1005667"/>
    <lineage>
        <taxon>Bacteria</taxon>
        <taxon>Pseudomonadati</taxon>
        <taxon>Pseudomonadota</taxon>
        <taxon>Gammaproteobacteria</taxon>
        <taxon>Enterobacterales</taxon>
        <taxon>Enterobacteriaceae</taxon>
        <taxon>Kosakonia</taxon>
    </lineage>
</organism>
<keyword evidence="2" id="KW-1185">Reference proteome</keyword>
<sequence>MAETNRSCFRDIIRTHIQITIPITIINKMDVTVSIHVKSLT</sequence>
<reference evidence="2" key="1">
    <citation type="submission" date="2016-08" db="EMBL/GenBank/DDBJ databases">
        <authorList>
            <person name="Varghese N."/>
            <person name="Submissions Spin"/>
        </authorList>
    </citation>
    <scope>NUCLEOTIDE SEQUENCE [LARGE SCALE GENOMIC DNA]</scope>
    <source>
        <strain evidence="2">REICA_142</strain>
    </source>
</reference>
<accession>A0A1C4AU43</accession>
<name>A0A1C4AU43_9ENTR</name>